<dbReference type="Proteomes" id="UP001589943">
    <property type="component" value="Unassembled WGS sequence"/>
</dbReference>
<dbReference type="PANTHER" id="PTHR35604">
    <property type="entry name" value="TRANSPOSASE INSH FOR INSERTION SEQUENCE ELEMENT IS5A-RELATED"/>
    <property type="match status" value="1"/>
</dbReference>
<keyword evidence="5" id="KW-1185">Reference proteome</keyword>
<sequence length="360" mass="40904">MVDPKSLFSLSDHLEALSKDGDPLEVLQQTVDFEYFRGWLVGGLGYGDGAKGGRPPFDPVMMFKALILQAQHNLSDARMEFMIRDRLSWLRFLGLSLGDCTPDENTIRHFRNRLTETGTLKRVMKAFDWQLQKKGYIPMSGQIVDASLVPAPKQRNTEGEREAIKSGKRAKDIWPDEPNKAAQKDTDARWTLKIGGKVRYREDGTALPMIALPVFGYKSHISIDRRYGFIREMAVTSASAADGRLLRHVVSTDNTGSDVWADSAYRSKRNEKWLSDRMLTSRIHRRKPKGKPMPKAIARANAAKSSIRAHVEHVFAHQKNRFGMFIRTIGLARAEAKLTLCNLAYNFNRLIFHERRQSMG</sequence>
<protein>
    <submittedName>
        <fullName evidence="4">Transposase</fullName>
    </submittedName>
</protein>
<name>A0ABV6PIB1_9SPHN</name>
<proteinExistence type="predicted"/>
<feature type="region of interest" description="Disordered" evidence="1">
    <location>
        <begin position="154"/>
        <end position="180"/>
    </location>
</feature>
<evidence type="ECO:0000259" key="3">
    <source>
        <dbReference type="Pfam" id="PF05598"/>
    </source>
</evidence>
<gene>
    <name evidence="4" type="ORF">ACFFF7_08980</name>
</gene>
<organism evidence="4 5">
    <name type="scientific">Novosphingobium aquiterrae</name>
    <dbReference type="NCBI Taxonomy" id="624388"/>
    <lineage>
        <taxon>Bacteria</taxon>
        <taxon>Pseudomonadati</taxon>
        <taxon>Pseudomonadota</taxon>
        <taxon>Alphaproteobacteria</taxon>
        <taxon>Sphingomonadales</taxon>
        <taxon>Sphingomonadaceae</taxon>
        <taxon>Novosphingobium</taxon>
    </lineage>
</organism>
<evidence type="ECO:0000313" key="4">
    <source>
        <dbReference type="EMBL" id="MFC0589544.1"/>
    </source>
</evidence>
<dbReference type="Pfam" id="PF01609">
    <property type="entry name" value="DDE_Tnp_1"/>
    <property type="match status" value="1"/>
</dbReference>
<feature type="domain" description="Transposase InsH N-terminal" evidence="3">
    <location>
        <begin position="14"/>
        <end position="113"/>
    </location>
</feature>
<feature type="domain" description="Transposase IS4-like" evidence="2">
    <location>
        <begin position="140"/>
        <end position="347"/>
    </location>
</feature>
<comment type="caution">
    <text evidence="4">The sequence shown here is derived from an EMBL/GenBank/DDBJ whole genome shotgun (WGS) entry which is preliminary data.</text>
</comment>
<dbReference type="EMBL" id="JBHLTL010000005">
    <property type="protein sequence ID" value="MFC0589544.1"/>
    <property type="molecule type" value="Genomic_DNA"/>
</dbReference>
<accession>A0ABV6PIB1</accession>
<evidence type="ECO:0000259" key="2">
    <source>
        <dbReference type="Pfam" id="PF01609"/>
    </source>
</evidence>
<evidence type="ECO:0000256" key="1">
    <source>
        <dbReference type="SAM" id="MobiDB-lite"/>
    </source>
</evidence>
<dbReference type="Pfam" id="PF05598">
    <property type="entry name" value="DUF772"/>
    <property type="match status" value="1"/>
</dbReference>
<dbReference type="InterPro" id="IPR008490">
    <property type="entry name" value="Transposase_InsH_N"/>
</dbReference>
<feature type="compositionally biased region" description="Basic and acidic residues" evidence="1">
    <location>
        <begin position="155"/>
        <end position="180"/>
    </location>
</feature>
<dbReference type="InterPro" id="IPR002559">
    <property type="entry name" value="Transposase_11"/>
</dbReference>
<dbReference type="PANTHER" id="PTHR35604:SF2">
    <property type="entry name" value="TRANSPOSASE INSH FOR INSERTION SEQUENCE ELEMENT IS5A-RELATED"/>
    <property type="match status" value="1"/>
</dbReference>
<reference evidence="4 5" key="1">
    <citation type="submission" date="2024-09" db="EMBL/GenBank/DDBJ databases">
        <authorList>
            <person name="Sun Q."/>
            <person name="Mori K."/>
        </authorList>
    </citation>
    <scope>NUCLEOTIDE SEQUENCE [LARGE SCALE GENOMIC DNA]</scope>
    <source>
        <strain evidence="4 5">NCAIM B.02537</strain>
    </source>
</reference>
<dbReference type="RefSeq" id="WP_379481042.1">
    <property type="nucleotide sequence ID" value="NZ_JBHLTL010000005.1"/>
</dbReference>
<evidence type="ECO:0000313" key="5">
    <source>
        <dbReference type="Proteomes" id="UP001589943"/>
    </source>
</evidence>